<dbReference type="EMBL" id="CP036274">
    <property type="protein sequence ID" value="QDU29634.1"/>
    <property type="molecule type" value="Genomic_DNA"/>
</dbReference>
<evidence type="ECO:0000313" key="5">
    <source>
        <dbReference type="EMBL" id="QDU29634.1"/>
    </source>
</evidence>
<sequence precursor="true">MTRPALIRCSLTLAALLAGSAGLPAAEVTFLRDVKPILVSRCYRCHSSLAEEGGLRLDSAAAIKKGGETGVIFVAGKSGDSRLMAAVMKTGDLQMPPEGDPLTPEQIGTLRSWIDAGAKLPSAEEEAKIDHWSFTSPVRPELSPIADSAWSNHPLDRLVAAKHAELKLTPVGDAPKNLLLRRIYLDLIGLPPTPAELQAFLADDSPQAYEKVVDQLLASSKYGERWGRHWMDVWRYSDWDGYGKEIRESKPHIWRWRDWIVESLNADRPYDQMLVDMLAADELAPDDPQRLRATGFLVRNWYKFNRHTWLDNTIEHTGKAFLGVTFNCARCHDHMYDPLSQQEYYQLRAFFEPLEIRTDRVPGQADVNLDGLVRVYDAKAETPTYLFTRGNDKDPVKEKPLPPQTPRVFRDVPFALNPVSLPNHSVYPGLQKFVRDETESTAQAELAKSYEALKTATSHLATVLVQATQLPDTFKADPPSPPQVPTAIADAELQRALAEKAQLAAEANLLFVRARLAADVANYSSPPAANAKELALAAGAAERMVALAAAEKNLVQLEINLLAARRAKKIEDAKSVQAVAAAETAVLNGVKAIDAARVATTQPHENYTRLTPLYPANSTGRRLALAKWITDKKNPLTARVAVNHIWLRHFGSPLVPTMFDLGMNGKPATNQPLLDWLAVELMDSGWKMKHVHRLIVTSRTYRLHSAAGEVVAANKSIDPDNLYYWRANPKRMEAEVVRDATLSLAGSLDLTLGGPDLDPAQGFVLPRRSLYFRNTKEKKMTFLAVFDSPNVVECYRRSESIAPQQALAMSNSPLSLAQARLLAKKLSEQHAVRKIGSTEAPFIAAAFECVLCREPTADELQTCEQFLLEQATQLADQKTLTAFSAGTVSTVAPAADPRQRARENLMHVLLNHNDFVTIR</sequence>
<dbReference type="InterPro" id="IPR011444">
    <property type="entry name" value="DUF1549"/>
</dbReference>
<keyword evidence="1" id="KW-0732">Signal</keyword>
<evidence type="ECO:0000256" key="1">
    <source>
        <dbReference type="SAM" id="SignalP"/>
    </source>
</evidence>
<evidence type="ECO:0000313" key="6">
    <source>
        <dbReference type="Proteomes" id="UP000315017"/>
    </source>
</evidence>
<dbReference type="AlphaFoldDB" id="A0A517YHD4"/>
<dbReference type="InterPro" id="IPR011429">
    <property type="entry name" value="Cyt_c_Planctomycete-type"/>
</dbReference>
<dbReference type="InterPro" id="IPR036909">
    <property type="entry name" value="Cyt_c-like_dom_sf"/>
</dbReference>
<proteinExistence type="predicted"/>
<dbReference type="GO" id="GO:0020037">
    <property type="term" value="F:heme binding"/>
    <property type="evidence" value="ECO:0007669"/>
    <property type="project" value="InterPro"/>
</dbReference>
<evidence type="ECO:0000259" key="4">
    <source>
        <dbReference type="Pfam" id="PF07635"/>
    </source>
</evidence>
<dbReference type="Proteomes" id="UP000315017">
    <property type="component" value="Chromosome"/>
</dbReference>
<evidence type="ECO:0000259" key="2">
    <source>
        <dbReference type="Pfam" id="PF07583"/>
    </source>
</evidence>
<dbReference type="PANTHER" id="PTHR35889">
    <property type="entry name" value="CYCLOINULO-OLIGOSACCHARIDE FRUCTANOTRANSFERASE-RELATED"/>
    <property type="match status" value="1"/>
</dbReference>
<dbReference type="Pfam" id="PF07635">
    <property type="entry name" value="PSCyt1"/>
    <property type="match status" value="1"/>
</dbReference>
<feature type="signal peptide" evidence="1">
    <location>
        <begin position="1"/>
        <end position="25"/>
    </location>
</feature>
<dbReference type="Pfam" id="PF07587">
    <property type="entry name" value="PSD1"/>
    <property type="match status" value="1"/>
</dbReference>
<evidence type="ECO:0000259" key="3">
    <source>
        <dbReference type="Pfam" id="PF07587"/>
    </source>
</evidence>
<reference evidence="5 6" key="1">
    <citation type="submission" date="2019-02" db="EMBL/GenBank/DDBJ databases">
        <title>Deep-cultivation of Planctomycetes and their phenomic and genomic characterization uncovers novel biology.</title>
        <authorList>
            <person name="Wiegand S."/>
            <person name="Jogler M."/>
            <person name="Boedeker C."/>
            <person name="Pinto D."/>
            <person name="Vollmers J."/>
            <person name="Rivas-Marin E."/>
            <person name="Kohn T."/>
            <person name="Peeters S.H."/>
            <person name="Heuer A."/>
            <person name="Rast P."/>
            <person name="Oberbeckmann S."/>
            <person name="Bunk B."/>
            <person name="Jeske O."/>
            <person name="Meyerdierks A."/>
            <person name="Storesund J.E."/>
            <person name="Kallscheuer N."/>
            <person name="Luecker S."/>
            <person name="Lage O.M."/>
            <person name="Pohl T."/>
            <person name="Merkel B.J."/>
            <person name="Hornburger P."/>
            <person name="Mueller R.-W."/>
            <person name="Bruemmer F."/>
            <person name="Labrenz M."/>
            <person name="Spormann A.M."/>
            <person name="Op den Camp H."/>
            <person name="Overmann J."/>
            <person name="Amann R."/>
            <person name="Jetten M.S.M."/>
            <person name="Mascher T."/>
            <person name="Medema M.H."/>
            <person name="Devos D.P."/>
            <person name="Kaster A.-K."/>
            <person name="Ovreas L."/>
            <person name="Rohde M."/>
            <person name="Galperin M.Y."/>
            <person name="Jogler C."/>
        </authorList>
    </citation>
    <scope>NUCLEOTIDE SEQUENCE [LARGE SCALE GENOMIC DNA]</scope>
    <source>
        <strain evidence="5 6">ETA_A8</strain>
    </source>
</reference>
<feature type="domain" description="DUF1549" evidence="2">
    <location>
        <begin position="154"/>
        <end position="354"/>
    </location>
</feature>
<feature type="chain" id="PRO_5021893304" evidence="1">
    <location>
        <begin position="26"/>
        <end position="919"/>
    </location>
</feature>
<keyword evidence="6" id="KW-1185">Reference proteome</keyword>
<dbReference type="SUPFAM" id="SSF46626">
    <property type="entry name" value="Cytochrome c"/>
    <property type="match status" value="1"/>
</dbReference>
<dbReference type="Pfam" id="PF07583">
    <property type="entry name" value="PSCyt2"/>
    <property type="match status" value="1"/>
</dbReference>
<dbReference type="OrthoDB" id="127107at2"/>
<dbReference type="InterPro" id="IPR022655">
    <property type="entry name" value="DUF1553"/>
</dbReference>
<organism evidence="5 6">
    <name type="scientific">Anatilimnocola aggregata</name>
    <dbReference type="NCBI Taxonomy" id="2528021"/>
    <lineage>
        <taxon>Bacteria</taxon>
        <taxon>Pseudomonadati</taxon>
        <taxon>Planctomycetota</taxon>
        <taxon>Planctomycetia</taxon>
        <taxon>Pirellulales</taxon>
        <taxon>Pirellulaceae</taxon>
        <taxon>Anatilimnocola</taxon>
    </lineage>
</organism>
<dbReference type="RefSeq" id="WP_145093745.1">
    <property type="nucleotide sequence ID" value="NZ_CP036274.1"/>
</dbReference>
<protein>
    <submittedName>
        <fullName evidence="5">Planctomycete cytochrome C</fullName>
    </submittedName>
</protein>
<feature type="domain" description="Cytochrome C Planctomycete-type" evidence="4">
    <location>
        <begin position="42"/>
        <end position="99"/>
    </location>
</feature>
<feature type="domain" description="DUF1553" evidence="3">
    <location>
        <begin position="621"/>
        <end position="867"/>
    </location>
</feature>
<accession>A0A517YHD4</accession>
<dbReference type="GO" id="GO:0009055">
    <property type="term" value="F:electron transfer activity"/>
    <property type="evidence" value="ECO:0007669"/>
    <property type="project" value="InterPro"/>
</dbReference>
<gene>
    <name evidence="5" type="ORF">ETAA8_47490</name>
</gene>
<dbReference type="KEGG" id="aagg:ETAA8_47490"/>
<dbReference type="PANTHER" id="PTHR35889:SF3">
    <property type="entry name" value="F-BOX DOMAIN-CONTAINING PROTEIN"/>
    <property type="match status" value="1"/>
</dbReference>
<name>A0A517YHD4_9BACT</name>